<keyword evidence="1" id="KW-1133">Transmembrane helix</keyword>
<name>A0ABY2XFW0_9GAMM</name>
<dbReference type="RefSeq" id="WP_138774095.1">
    <property type="nucleotide sequence ID" value="NZ_JBHSSX010000121.1"/>
</dbReference>
<feature type="transmembrane region" description="Helical" evidence="1">
    <location>
        <begin position="254"/>
        <end position="272"/>
    </location>
</feature>
<feature type="transmembrane region" description="Helical" evidence="1">
    <location>
        <begin position="69"/>
        <end position="87"/>
    </location>
</feature>
<feature type="transmembrane region" description="Helical" evidence="1">
    <location>
        <begin position="41"/>
        <end position="62"/>
    </location>
</feature>
<sequence>MKLLVLLLALALRRRDGGWPAWLSRDDRHRRFLAALAPGGVVGWWLAVALPALLVALLFAWFHGVGGGLATLLLGTPLLLWLVGVHSEFRRLDTLLVKGRMQDQEGLTTGAAESFDQPAGPCDGDWFDGLCARVLEQAALLFAVVFWLSVLGFGAVVLLVLNRAWLRRDPQAGDWARSLDAALCWIPARLTVLALALVGHFGAVIGAAAGRLWRLDDGHELLGAVAAAALARETAPREPSFQHGVDRLEALQGLLLRALAVWLIFAALWVLLPT</sequence>
<evidence type="ECO:0000313" key="2">
    <source>
        <dbReference type="EMBL" id="TMW10487.1"/>
    </source>
</evidence>
<gene>
    <name evidence="2" type="ORF">FGS76_18290</name>
</gene>
<keyword evidence="1" id="KW-0812">Transmembrane</keyword>
<evidence type="ECO:0008006" key="4">
    <source>
        <dbReference type="Google" id="ProtNLM"/>
    </source>
</evidence>
<dbReference type="EMBL" id="VCQT01000046">
    <property type="protein sequence ID" value="TMW10487.1"/>
    <property type="molecule type" value="Genomic_DNA"/>
</dbReference>
<protein>
    <recommendedName>
        <fullName evidence="4">Regulatory signaling modulator protein AmpE</fullName>
    </recommendedName>
</protein>
<dbReference type="PANTHER" id="PTHR38684">
    <property type="entry name" value="PROTEIN AMPE"/>
    <property type="match status" value="1"/>
</dbReference>
<evidence type="ECO:0000256" key="1">
    <source>
        <dbReference type="SAM" id="Phobius"/>
    </source>
</evidence>
<keyword evidence="3" id="KW-1185">Reference proteome</keyword>
<dbReference type="InterPro" id="IPR052966">
    <property type="entry name" value="Beta-lactamase_Reg"/>
</dbReference>
<reference evidence="2 3" key="1">
    <citation type="submission" date="2019-05" db="EMBL/GenBank/DDBJ databases">
        <title>Genome of Alcanivorax gelatiniphagus, an oil degrading marine bacteria.</title>
        <authorList>
            <person name="Kwon K.K."/>
        </authorList>
    </citation>
    <scope>NUCLEOTIDE SEQUENCE [LARGE SCALE GENOMIC DNA]</scope>
    <source>
        <strain evidence="2 3">MEBiC 08158</strain>
    </source>
</reference>
<organism evidence="2 3">
    <name type="scientific">Alloalcanivorax gelatiniphagus</name>
    <dbReference type="NCBI Taxonomy" id="1194167"/>
    <lineage>
        <taxon>Bacteria</taxon>
        <taxon>Pseudomonadati</taxon>
        <taxon>Pseudomonadota</taxon>
        <taxon>Gammaproteobacteria</taxon>
        <taxon>Oceanospirillales</taxon>
        <taxon>Alcanivoracaceae</taxon>
        <taxon>Alloalcanivorax</taxon>
    </lineage>
</organism>
<accession>A0ABY2XFW0</accession>
<keyword evidence="1" id="KW-0472">Membrane</keyword>
<dbReference type="Proteomes" id="UP000739180">
    <property type="component" value="Unassembled WGS sequence"/>
</dbReference>
<dbReference type="PANTHER" id="PTHR38684:SF1">
    <property type="entry name" value="PROTEIN AMPE"/>
    <property type="match status" value="1"/>
</dbReference>
<evidence type="ECO:0000313" key="3">
    <source>
        <dbReference type="Proteomes" id="UP000739180"/>
    </source>
</evidence>
<feature type="transmembrane region" description="Helical" evidence="1">
    <location>
        <begin position="138"/>
        <end position="161"/>
    </location>
</feature>
<feature type="transmembrane region" description="Helical" evidence="1">
    <location>
        <begin position="182"/>
        <end position="209"/>
    </location>
</feature>
<comment type="caution">
    <text evidence="2">The sequence shown here is derived from an EMBL/GenBank/DDBJ whole genome shotgun (WGS) entry which is preliminary data.</text>
</comment>
<proteinExistence type="predicted"/>